<accession>A0A0M2USC4</accession>
<evidence type="ECO:0000256" key="4">
    <source>
        <dbReference type="ARBA" id="ARBA00021407"/>
    </source>
</evidence>
<evidence type="ECO:0000313" key="6">
    <source>
        <dbReference type="EMBL" id="KKO17886.1"/>
    </source>
</evidence>
<evidence type="ECO:0000313" key="7">
    <source>
        <dbReference type="Proteomes" id="UP000034954"/>
    </source>
</evidence>
<organism evidence="6 7">
    <name type="scientific">Candidatus Brocadia fulgida</name>
    <dbReference type="NCBI Taxonomy" id="380242"/>
    <lineage>
        <taxon>Bacteria</taxon>
        <taxon>Pseudomonadati</taxon>
        <taxon>Planctomycetota</taxon>
        <taxon>Candidatus Brocadiia</taxon>
        <taxon>Candidatus Brocadiales</taxon>
        <taxon>Candidatus Brocadiaceae</taxon>
        <taxon>Candidatus Brocadia</taxon>
    </lineage>
</organism>
<proteinExistence type="inferred from homology"/>
<evidence type="ECO:0000256" key="2">
    <source>
        <dbReference type="ARBA" id="ARBA00004496"/>
    </source>
</evidence>
<dbReference type="GO" id="GO:0005737">
    <property type="term" value="C:cytoplasm"/>
    <property type="evidence" value="ECO:0007669"/>
    <property type="project" value="UniProtKB-SubCell"/>
</dbReference>
<dbReference type="GO" id="GO:0043137">
    <property type="term" value="P:DNA replication, removal of RNA primer"/>
    <property type="evidence" value="ECO:0007669"/>
    <property type="project" value="TreeGrafter"/>
</dbReference>
<comment type="subcellular location">
    <subcellularLocation>
        <location evidence="2">Cytoplasm</location>
    </subcellularLocation>
</comment>
<comment type="similarity">
    <text evidence="3">Belongs to the RNase HII family. RnhC subfamily.</text>
</comment>
<dbReference type="Gene3D" id="3.30.420.10">
    <property type="entry name" value="Ribonuclease H-like superfamily/Ribonuclease H"/>
    <property type="match status" value="2"/>
</dbReference>
<dbReference type="InterPro" id="IPR036397">
    <property type="entry name" value="RNaseH_sf"/>
</dbReference>
<dbReference type="GO" id="GO:0006298">
    <property type="term" value="P:mismatch repair"/>
    <property type="evidence" value="ECO:0007669"/>
    <property type="project" value="TreeGrafter"/>
</dbReference>
<dbReference type="PANTHER" id="PTHR10954">
    <property type="entry name" value="RIBONUCLEASE H2 SUBUNIT A"/>
    <property type="match status" value="1"/>
</dbReference>
<sequence>MAIIAGIDEAGYGPVLGPMVTTIVAFHVPDEKIDHSLWDLLKDAVSSDLKGGNQRIAVRDSKKLYRPQHGPGLKPLEVGALSFLESKGLNITSFCQLLDSLSYHAAGGLSLYPWYAGKDYPLPLTTNRIVIVNSADALNQAFDKQGVRFFHASSCVVPVQEFNEQIRLFRNKSLVLFKACAGLVSRLWNLPGGHIRLMVDKQGGRNTYTSLLREQLSHADIRVVKEGDKVSTYEVEAVQKKMTISFVEKGEDLCMAVALASMFSKYIRELFMRLENQYWTHLLPGLKPTAGYYSDAQRFLAEIAPVRESEKIQDDILIRMR</sequence>
<dbReference type="Proteomes" id="UP000034954">
    <property type="component" value="Unassembled WGS sequence"/>
</dbReference>
<dbReference type="AlphaFoldDB" id="A0A0M2USC4"/>
<evidence type="ECO:0000256" key="3">
    <source>
        <dbReference type="ARBA" id="ARBA00008378"/>
    </source>
</evidence>
<comment type="caution">
    <text evidence="6">The sequence shown here is derived from an EMBL/GenBank/DDBJ whole genome shotgun (WGS) entry which is preliminary data.</text>
</comment>
<name>A0A0M2USC4_9BACT</name>
<gene>
    <name evidence="6" type="ORF">BROFUL_03434</name>
</gene>
<dbReference type="SUPFAM" id="SSF53098">
    <property type="entry name" value="Ribonuclease H-like"/>
    <property type="match status" value="1"/>
</dbReference>
<evidence type="ECO:0000256" key="5">
    <source>
        <dbReference type="ARBA" id="ARBA00022490"/>
    </source>
</evidence>
<evidence type="ECO:0000256" key="1">
    <source>
        <dbReference type="ARBA" id="ARBA00004065"/>
    </source>
</evidence>
<dbReference type="GO" id="GO:0004523">
    <property type="term" value="F:RNA-DNA hybrid ribonuclease activity"/>
    <property type="evidence" value="ECO:0007669"/>
    <property type="project" value="InterPro"/>
</dbReference>
<dbReference type="EMBL" id="LAQJ01000313">
    <property type="protein sequence ID" value="KKO17886.1"/>
    <property type="molecule type" value="Genomic_DNA"/>
</dbReference>
<keyword evidence="7" id="KW-1185">Reference proteome</keyword>
<dbReference type="PANTHER" id="PTHR10954:SF23">
    <property type="entry name" value="RIBONUCLEASE"/>
    <property type="match status" value="1"/>
</dbReference>
<comment type="function">
    <text evidence="1">Endonuclease that specifically degrades the RNA of RNA-DNA hybrids.</text>
</comment>
<dbReference type="InterPro" id="IPR012337">
    <property type="entry name" value="RNaseH-like_sf"/>
</dbReference>
<protein>
    <recommendedName>
        <fullName evidence="4">Ribonuclease HIII</fullName>
    </recommendedName>
</protein>
<dbReference type="GO" id="GO:0003723">
    <property type="term" value="F:RNA binding"/>
    <property type="evidence" value="ECO:0007669"/>
    <property type="project" value="InterPro"/>
</dbReference>
<dbReference type="GO" id="GO:0032299">
    <property type="term" value="C:ribonuclease H2 complex"/>
    <property type="evidence" value="ECO:0007669"/>
    <property type="project" value="TreeGrafter"/>
</dbReference>
<keyword evidence="5" id="KW-0963">Cytoplasm</keyword>
<dbReference type="InterPro" id="IPR001352">
    <property type="entry name" value="RNase_HII/HIII"/>
</dbReference>
<reference evidence="6 7" key="1">
    <citation type="journal article" date="2013" name="BMC Microbiol.">
        <title>Identification of the type II cytochrome c maturation pathway in anammox bacteria by comparative genomics.</title>
        <authorList>
            <person name="Ferousi C."/>
            <person name="Speth D.R."/>
            <person name="Reimann J."/>
            <person name="Op den Camp H.J."/>
            <person name="Allen J.W."/>
            <person name="Keltjens J.T."/>
            <person name="Jetten M.S."/>
        </authorList>
    </citation>
    <scope>NUCLEOTIDE SEQUENCE [LARGE SCALE GENOMIC DNA]</scope>
    <source>
        <strain evidence="6">RU1</strain>
    </source>
</reference>